<keyword evidence="3" id="KW-1185">Reference proteome</keyword>
<dbReference type="CDD" id="cd03801">
    <property type="entry name" value="GT4_PimA-like"/>
    <property type="match status" value="1"/>
</dbReference>
<feature type="domain" description="Glycosyltransferase subfamily 4-like N-terminal" evidence="1">
    <location>
        <begin position="24"/>
        <end position="212"/>
    </location>
</feature>
<dbReference type="SUPFAM" id="SSF53756">
    <property type="entry name" value="UDP-Glycosyltransferase/glycogen phosphorylase"/>
    <property type="match status" value="1"/>
</dbReference>
<dbReference type="Gene3D" id="3.40.50.2000">
    <property type="entry name" value="Glycogen Phosphorylase B"/>
    <property type="match status" value="2"/>
</dbReference>
<dbReference type="RefSeq" id="WP_036193939.1">
    <property type="nucleotide sequence ID" value="NZ_AVPS01000005.1"/>
</dbReference>
<evidence type="ECO:0000313" key="2">
    <source>
        <dbReference type="EMBL" id="KGM51882.1"/>
    </source>
</evidence>
<evidence type="ECO:0000313" key="3">
    <source>
        <dbReference type="Proteomes" id="UP000030017"/>
    </source>
</evidence>
<proteinExistence type="predicted"/>
<gene>
    <name evidence="2" type="ORF">N792_09675</name>
</gene>
<dbReference type="PANTHER" id="PTHR12526:SF600">
    <property type="entry name" value="GLYCOSYL TRANSFERASE GROUP 1"/>
    <property type="match status" value="1"/>
</dbReference>
<sequence>MSRVLALTSRLPYPPREGHQLRSWHLLKALASRHDVTLMSFQRNDDAITEAGPLREILHRLETFPIPSERSSVALGHALARGTLTRAPFLAAKYDSTAFRRALRQLSRHADLVHFDMLPLMAHADCVPASIPLVMNAHNVEHQLLAKRALIEPGALARAFLTRQQPRLRRFEQAACQRADAVLACSEADAVSLRALAPGVPFHVVPNGVDLAANRPSTQAGDRNRLVFVGQMGWFPNRDGVEWFLDEIFPRILAVRPATEFVLVGKSDGLHVPERVAASVRLAGFVPDLRPVVQDAAVYVVPLRAGSGTRLKVLEAMALGKAIVTTTIGSEGIALQHGDEVLFADDPQAFADAVLSLFDAPLRAARLGTAARACAEDRYGWDAIGKDLLELYDDLLRAGMLARVGALA</sequence>
<dbReference type="eggNOG" id="COG0438">
    <property type="taxonomic scope" value="Bacteria"/>
</dbReference>
<dbReference type="InterPro" id="IPR028098">
    <property type="entry name" value="Glyco_trans_4-like_N"/>
</dbReference>
<dbReference type="STRING" id="1122185.N792_09675"/>
<dbReference type="Proteomes" id="UP000030017">
    <property type="component" value="Unassembled WGS sequence"/>
</dbReference>
<dbReference type="AlphaFoldDB" id="A0A0A0ERW9"/>
<comment type="caution">
    <text evidence="2">The sequence shown here is derived from an EMBL/GenBank/DDBJ whole genome shotgun (WGS) entry which is preliminary data.</text>
</comment>
<dbReference type="GO" id="GO:0016757">
    <property type="term" value="F:glycosyltransferase activity"/>
    <property type="evidence" value="ECO:0007669"/>
    <property type="project" value="TreeGrafter"/>
</dbReference>
<protein>
    <recommendedName>
        <fullName evidence="1">Glycosyltransferase subfamily 4-like N-terminal domain-containing protein</fullName>
    </recommendedName>
</protein>
<reference evidence="2 3" key="1">
    <citation type="submission" date="2013-08" db="EMBL/GenBank/DDBJ databases">
        <title>Genome sequencing of Lysobacter.</title>
        <authorList>
            <person name="Zhang S."/>
            <person name="Wang G."/>
        </authorList>
    </citation>
    <scope>NUCLEOTIDE SEQUENCE [LARGE SCALE GENOMIC DNA]</scope>
    <source>
        <strain evidence="2 3">Ko07</strain>
    </source>
</reference>
<dbReference type="EMBL" id="AVPS01000005">
    <property type="protein sequence ID" value="KGM51882.1"/>
    <property type="molecule type" value="Genomic_DNA"/>
</dbReference>
<evidence type="ECO:0000259" key="1">
    <source>
        <dbReference type="Pfam" id="PF13439"/>
    </source>
</evidence>
<dbReference type="OrthoDB" id="9807209at2"/>
<dbReference type="Pfam" id="PF13692">
    <property type="entry name" value="Glyco_trans_1_4"/>
    <property type="match status" value="1"/>
</dbReference>
<organism evidence="2 3">
    <name type="scientific">Lysobacter concretionis Ko07 = DSM 16239</name>
    <dbReference type="NCBI Taxonomy" id="1122185"/>
    <lineage>
        <taxon>Bacteria</taxon>
        <taxon>Pseudomonadati</taxon>
        <taxon>Pseudomonadota</taxon>
        <taxon>Gammaproteobacteria</taxon>
        <taxon>Lysobacterales</taxon>
        <taxon>Lysobacteraceae</taxon>
        <taxon>Novilysobacter</taxon>
    </lineage>
</organism>
<name>A0A0A0ERW9_9GAMM</name>
<dbReference type="PANTHER" id="PTHR12526">
    <property type="entry name" value="GLYCOSYLTRANSFERASE"/>
    <property type="match status" value="1"/>
</dbReference>
<accession>A0A0A0ERW9</accession>
<dbReference type="Pfam" id="PF13439">
    <property type="entry name" value="Glyco_transf_4"/>
    <property type="match status" value="1"/>
</dbReference>